<evidence type="ECO:0000313" key="2">
    <source>
        <dbReference type="Proteomes" id="UP001044222"/>
    </source>
</evidence>
<organism evidence="1 2">
    <name type="scientific">Anguilla anguilla</name>
    <name type="common">European freshwater eel</name>
    <name type="synonym">Muraena anguilla</name>
    <dbReference type="NCBI Taxonomy" id="7936"/>
    <lineage>
        <taxon>Eukaryota</taxon>
        <taxon>Metazoa</taxon>
        <taxon>Chordata</taxon>
        <taxon>Craniata</taxon>
        <taxon>Vertebrata</taxon>
        <taxon>Euteleostomi</taxon>
        <taxon>Actinopterygii</taxon>
        <taxon>Neopterygii</taxon>
        <taxon>Teleostei</taxon>
        <taxon>Anguilliformes</taxon>
        <taxon>Anguillidae</taxon>
        <taxon>Anguilla</taxon>
    </lineage>
</organism>
<protein>
    <submittedName>
        <fullName evidence="1">Uncharacterized protein</fullName>
    </submittedName>
</protein>
<dbReference type="EMBL" id="JAFIRN010000006">
    <property type="protein sequence ID" value="KAG5846816.1"/>
    <property type="molecule type" value="Genomic_DNA"/>
</dbReference>
<name>A0A9D3MEX3_ANGAN</name>
<dbReference type="AlphaFoldDB" id="A0A9D3MEX3"/>
<gene>
    <name evidence="1" type="ORF">ANANG_G00118980</name>
</gene>
<evidence type="ECO:0000313" key="1">
    <source>
        <dbReference type="EMBL" id="KAG5846816.1"/>
    </source>
</evidence>
<sequence length="86" mass="9916">MRELPRMSALIKVLPRILQTYCCILPDTNTAPLKLMVSVWMKAGGVDLVPRTPVCAVHNVDSERCTYCWNAAHWHSRILMEIVHWQ</sequence>
<proteinExistence type="predicted"/>
<reference evidence="1" key="1">
    <citation type="submission" date="2021-01" db="EMBL/GenBank/DDBJ databases">
        <title>A chromosome-scale assembly of European eel, Anguilla anguilla.</title>
        <authorList>
            <person name="Henkel C."/>
            <person name="Jong-Raadsen S.A."/>
            <person name="Dufour S."/>
            <person name="Weltzien F.-A."/>
            <person name="Palstra A.P."/>
            <person name="Pelster B."/>
            <person name="Spaink H.P."/>
            <person name="Van Den Thillart G.E."/>
            <person name="Jansen H."/>
            <person name="Zahm M."/>
            <person name="Klopp C."/>
            <person name="Cedric C."/>
            <person name="Louis A."/>
            <person name="Berthelot C."/>
            <person name="Parey E."/>
            <person name="Roest Crollius H."/>
            <person name="Montfort J."/>
            <person name="Robinson-Rechavi M."/>
            <person name="Bucao C."/>
            <person name="Bouchez O."/>
            <person name="Gislard M."/>
            <person name="Lluch J."/>
            <person name="Milhes M."/>
            <person name="Lampietro C."/>
            <person name="Lopez Roques C."/>
            <person name="Donnadieu C."/>
            <person name="Braasch I."/>
            <person name="Desvignes T."/>
            <person name="Postlethwait J."/>
            <person name="Bobe J."/>
            <person name="Guiguen Y."/>
            <person name="Dirks R."/>
        </authorList>
    </citation>
    <scope>NUCLEOTIDE SEQUENCE</scope>
    <source>
        <strain evidence="1">Tag_6206</strain>
        <tissue evidence="1">Liver</tissue>
    </source>
</reference>
<comment type="caution">
    <text evidence="1">The sequence shown here is derived from an EMBL/GenBank/DDBJ whole genome shotgun (WGS) entry which is preliminary data.</text>
</comment>
<keyword evidence="2" id="KW-1185">Reference proteome</keyword>
<accession>A0A9D3MEX3</accession>
<dbReference type="Proteomes" id="UP001044222">
    <property type="component" value="Chromosome 6"/>
</dbReference>